<proteinExistence type="predicted"/>
<evidence type="ECO:0000313" key="3">
    <source>
        <dbReference type="Proteomes" id="UP000019335"/>
    </source>
</evidence>
<organism evidence="2 3">
    <name type="scientific">Nannochloropsis gaditana</name>
    <dbReference type="NCBI Taxonomy" id="72520"/>
    <lineage>
        <taxon>Eukaryota</taxon>
        <taxon>Sar</taxon>
        <taxon>Stramenopiles</taxon>
        <taxon>Ochrophyta</taxon>
        <taxon>Eustigmatophyceae</taxon>
        <taxon>Eustigmatales</taxon>
        <taxon>Monodopsidaceae</taxon>
        <taxon>Nannochloropsis</taxon>
    </lineage>
</organism>
<feature type="region of interest" description="Disordered" evidence="1">
    <location>
        <begin position="1"/>
        <end position="25"/>
    </location>
</feature>
<feature type="compositionally biased region" description="Polar residues" evidence="1">
    <location>
        <begin position="227"/>
        <end position="237"/>
    </location>
</feature>
<dbReference type="OrthoDB" id="10653238at2759"/>
<gene>
    <name evidence="2" type="ORF">Naga_100661g1</name>
</gene>
<feature type="compositionally biased region" description="Basic and acidic residues" evidence="1">
    <location>
        <begin position="67"/>
        <end position="83"/>
    </location>
</feature>
<dbReference type="EMBL" id="AZIL01000112">
    <property type="protein sequence ID" value="EWM29930.1"/>
    <property type="molecule type" value="Genomic_DNA"/>
</dbReference>
<feature type="region of interest" description="Disordered" evidence="1">
    <location>
        <begin position="47"/>
        <end position="83"/>
    </location>
</feature>
<comment type="caution">
    <text evidence="2">The sequence shown here is derived from an EMBL/GenBank/DDBJ whole genome shotgun (WGS) entry which is preliminary data.</text>
</comment>
<feature type="region of interest" description="Disordered" evidence="1">
    <location>
        <begin position="180"/>
        <end position="237"/>
    </location>
</feature>
<keyword evidence="3" id="KW-1185">Reference proteome</keyword>
<reference evidence="2 3" key="1">
    <citation type="journal article" date="2014" name="Mol. Plant">
        <title>Chromosome Scale Genome Assembly and Transcriptome Profiling of Nannochloropsis gaditana in Nitrogen Depletion.</title>
        <authorList>
            <person name="Corteggiani Carpinelli E."/>
            <person name="Telatin A."/>
            <person name="Vitulo N."/>
            <person name="Forcato C."/>
            <person name="D'Angelo M."/>
            <person name="Schiavon R."/>
            <person name="Vezzi A."/>
            <person name="Giacometti G.M."/>
            <person name="Morosinotto T."/>
            <person name="Valle G."/>
        </authorList>
    </citation>
    <scope>NUCLEOTIDE SEQUENCE [LARGE SCALE GENOMIC DNA]</scope>
    <source>
        <strain evidence="2 3">B-31</strain>
    </source>
</reference>
<evidence type="ECO:0000256" key="1">
    <source>
        <dbReference type="SAM" id="MobiDB-lite"/>
    </source>
</evidence>
<protein>
    <submittedName>
        <fullName evidence="2">Uncharacterized protein</fullName>
    </submittedName>
</protein>
<accession>W7TRT6</accession>
<dbReference type="AlphaFoldDB" id="W7TRT6"/>
<feature type="compositionally biased region" description="Basic and acidic residues" evidence="1">
    <location>
        <begin position="208"/>
        <end position="226"/>
    </location>
</feature>
<name>W7TRT6_9STRA</name>
<feature type="compositionally biased region" description="Basic and acidic residues" evidence="1">
    <location>
        <begin position="13"/>
        <end position="25"/>
    </location>
</feature>
<feature type="compositionally biased region" description="Low complexity" evidence="1">
    <location>
        <begin position="1"/>
        <end position="11"/>
    </location>
</feature>
<dbReference type="Proteomes" id="UP000019335">
    <property type="component" value="Chromosome 2"/>
</dbReference>
<feature type="compositionally biased region" description="Basic residues" evidence="1">
    <location>
        <begin position="194"/>
        <end position="207"/>
    </location>
</feature>
<evidence type="ECO:0000313" key="2">
    <source>
        <dbReference type="EMBL" id="EWM29930.1"/>
    </source>
</evidence>
<sequence>MDSVGAAAAAAINDKKASMPEEEEGKRLGRTILDMLRQPSAHASLAASVASSSCTLQPPLVPSGSEEAGREDKGAGGVRWETRSLPEIEEQARSRWAAVALALEEGSILLEDGSRVPVIRLPLGEDSPSTPCPSPPIACRSAPSIGLVDAREVFTTSSSEEEGREGSWVESVQRWRRGGTFFGRDRQDGCRGGRGGKKRGGRGWKGGRWKEEGKGQSEEGKGRDRQGNGTQSIACRA</sequence>